<gene>
    <name evidence="2" type="ORF">GE300_13110</name>
</gene>
<protein>
    <recommendedName>
        <fullName evidence="4">DUF4177 domain-containing protein</fullName>
    </recommendedName>
</protein>
<feature type="compositionally biased region" description="Basic and acidic residues" evidence="1">
    <location>
        <begin position="108"/>
        <end position="125"/>
    </location>
</feature>
<reference evidence="2 3" key="1">
    <citation type="submission" date="2019-10" db="EMBL/GenBank/DDBJ databases">
        <title>Cognatihalovulum marinum gen. nov. sp. nov., a new member of the family Rhodobacteraceae isolated from deep seawater of the Northwest Indian Ocean.</title>
        <authorList>
            <person name="Ruan C."/>
            <person name="Wang J."/>
            <person name="Zheng X."/>
            <person name="Song L."/>
            <person name="Zhu Y."/>
            <person name="Huang Y."/>
            <person name="Lu Z."/>
            <person name="Du W."/>
            <person name="Huang L."/>
            <person name="Dai X."/>
        </authorList>
    </citation>
    <scope>NUCLEOTIDE SEQUENCE [LARGE SCALE GENOMIC DNA]</scope>
    <source>
        <strain evidence="2 3">2CG4</strain>
    </source>
</reference>
<dbReference type="Proteomes" id="UP000474957">
    <property type="component" value="Unassembled WGS sequence"/>
</dbReference>
<dbReference type="EMBL" id="WIND01000010">
    <property type="protein sequence ID" value="MSU90544.1"/>
    <property type="molecule type" value="Genomic_DNA"/>
</dbReference>
<feature type="compositionally biased region" description="Low complexity" evidence="1">
    <location>
        <begin position="84"/>
        <end position="99"/>
    </location>
</feature>
<keyword evidence="3" id="KW-1185">Reference proteome</keyword>
<evidence type="ECO:0008006" key="4">
    <source>
        <dbReference type="Google" id="ProtNLM"/>
    </source>
</evidence>
<feature type="region of interest" description="Disordered" evidence="1">
    <location>
        <begin position="84"/>
        <end position="149"/>
    </location>
</feature>
<evidence type="ECO:0000256" key="1">
    <source>
        <dbReference type="SAM" id="MobiDB-lite"/>
    </source>
</evidence>
<dbReference type="AlphaFoldDB" id="A0A6L5Z3I7"/>
<evidence type="ECO:0000313" key="2">
    <source>
        <dbReference type="EMBL" id="MSU90544.1"/>
    </source>
</evidence>
<accession>A0A6L5Z3I7</accession>
<dbReference type="RefSeq" id="WP_154447038.1">
    <property type="nucleotide sequence ID" value="NZ_WIND01000010.1"/>
</dbReference>
<comment type="caution">
    <text evidence="2">The sequence shown here is derived from an EMBL/GenBank/DDBJ whole genome shotgun (WGS) entry which is preliminary data.</text>
</comment>
<name>A0A6L5Z3I7_9RHOB</name>
<sequence length="149" mass="16735">MQHFEYKVVAAPRRAKRAKGAKTPAERFAFMLSEVMNAEARDGWEYLRADTLPAEEKKGMLSNPTEVYQTVLVFRRPVSSVVSEPAVARRNAARAVEAEAPTEDEVEDTPRPNPKEPKEPKEPRFSRTGRAATEPPLSAMRLTPGERED</sequence>
<proteinExistence type="predicted"/>
<organism evidence="2 3">
    <name type="scientific">Halovulum marinum</name>
    <dbReference type="NCBI Taxonomy" id="2662447"/>
    <lineage>
        <taxon>Bacteria</taxon>
        <taxon>Pseudomonadati</taxon>
        <taxon>Pseudomonadota</taxon>
        <taxon>Alphaproteobacteria</taxon>
        <taxon>Rhodobacterales</taxon>
        <taxon>Paracoccaceae</taxon>
        <taxon>Halovulum</taxon>
    </lineage>
</organism>
<evidence type="ECO:0000313" key="3">
    <source>
        <dbReference type="Proteomes" id="UP000474957"/>
    </source>
</evidence>